<dbReference type="AlphaFoldDB" id="A0A4Q7NLP8"/>
<dbReference type="RefSeq" id="WP_130357190.1">
    <property type="nucleotide sequence ID" value="NZ_SGXC01000001.1"/>
</dbReference>
<protein>
    <submittedName>
        <fullName evidence="1">Uncharacterized protein</fullName>
    </submittedName>
</protein>
<dbReference type="OrthoDB" id="5465205at2"/>
<keyword evidence="2" id="KW-1185">Reference proteome</keyword>
<comment type="caution">
    <text evidence="1">The sequence shown here is derived from an EMBL/GenBank/DDBJ whole genome shotgun (WGS) entry which is preliminary data.</text>
</comment>
<dbReference type="Proteomes" id="UP000292445">
    <property type="component" value="Unassembled WGS sequence"/>
</dbReference>
<proteinExistence type="predicted"/>
<accession>A0A4Q7NLP8</accession>
<reference evidence="1 2" key="1">
    <citation type="submission" date="2019-02" db="EMBL/GenBank/DDBJ databases">
        <title>Genomic Encyclopedia of Type Strains, Phase IV (KMG-IV): sequencing the most valuable type-strain genomes for metagenomic binning, comparative biology and taxonomic classification.</title>
        <authorList>
            <person name="Goeker M."/>
        </authorList>
    </citation>
    <scope>NUCLEOTIDE SEQUENCE [LARGE SCALE GENOMIC DNA]</scope>
    <source>
        <strain evidence="1 2">K24</strain>
    </source>
</reference>
<dbReference type="EMBL" id="SGXC01000001">
    <property type="protein sequence ID" value="RZS86065.1"/>
    <property type="molecule type" value="Genomic_DNA"/>
</dbReference>
<name>A0A4Q7NLP8_9BURK</name>
<organism evidence="1 2">
    <name type="scientific">Pigmentiphaga kullae</name>
    <dbReference type="NCBI Taxonomy" id="151784"/>
    <lineage>
        <taxon>Bacteria</taxon>
        <taxon>Pseudomonadati</taxon>
        <taxon>Pseudomonadota</taxon>
        <taxon>Betaproteobacteria</taxon>
        <taxon>Burkholderiales</taxon>
        <taxon>Alcaligenaceae</taxon>
        <taxon>Pigmentiphaga</taxon>
    </lineage>
</organism>
<evidence type="ECO:0000313" key="2">
    <source>
        <dbReference type="Proteomes" id="UP000292445"/>
    </source>
</evidence>
<evidence type="ECO:0000313" key="1">
    <source>
        <dbReference type="EMBL" id="RZS86065.1"/>
    </source>
</evidence>
<gene>
    <name evidence="1" type="ORF">EV675_2099</name>
</gene>
<sequence length="143" mass="14406">MTALTADRNTPRRDGELVSDPLAAAAVLYVGAMYALDNSGNAVAATAAGNTVRAVAQEQVSLAAGDSRVEGRRSTYLFDNSAGAGELTRADIGKVAYVADDQTVSKTGTAVAGLVIDIEDGQVWVDVSQAPVLAAAIAAAAAP</sequence>